<comment type="caution">
    <text evidence="1">The sequence shown here is derived from an EMBL/GenBank/DDBJ whole genome shotgun (WGS) entry which is preliminary data.</text>
</comment>
<dbReference type="EMBL" id="JAACJK010000123">
    <property type="protein sequence ID" value="KAF5329022.1"/>
    <property type="molecule type" value="Genomic_DNA"/>
</dbReference>
<evidence type="ECO:0000313" key="2">
    <source>
        <dbReference type="Proteomes" id="UP000541558"/>
    </source>
</evidence>
<evidence type="ECO:0000313" key="1">
    <source>
        <dbReference type="EMBL" id="KAF5329022.1"/>
    </source>
</evidence>
<keyword evidence="2" id="KW-1185">Reference proteome</keyword>
<dbReference type="Proteomes" id="UP000541558">
    <property type="component" value="Unassembled WGS sequence"/>
</dbReference>
<name>A0A8H5FA14_9AGAR</name>
<reference evidence="1 2" key="1">
    <citation type="journal article" date="2020" name="ISME J.">
        <title>Uncovering the hidden diversity of litter-decomposition mechanisms in mushroom-forming fungi.</title>
        <authorList>
            <person name="Floudas D."/>
            <person name="Bentzer J."/>
            <person name="Ahren D."/>
            <person name="Johansson T."/>
            <person name="Persson P."/>
            <person name="Tunlid A."/>
        </authorList>
    </citation>
    <scope>NUCLEOTIDE SEQUENCE [LARGE SCALE GENOMIC DNA]</scope>
    <source>
        <strain evidence="1 2">CBS 175.51</strain>
    </source>
</reference>
<protein>
    <submittedName>
        <fullName evidence="1">Uncharacterized protein</fullName>
    </submittedName>
</protein>
<dbReference type="AlphaFoldDB" id="A0A8H5FA14"/>
<organism evidence="1 2">
    <name type="scientific">Ephemerocybe angulata</name>
    <dbReference type="NCBI Taxonomy" id="980116"/>
    <lineage>
        <taxon>Eukaryota</taxon>
        <taxon>Fungi</taxon>
        <taxon>Dikarya</taxon>
        <taxon>Basidiomycota</taxon>
        <taxon>Agaricomycotina</taxon>
        <taxon>Agaricomycetes</taxon>
        <taxon>Agaricomycetidae</taxon>
        <taxon>Agaricales</taxon>
        <taxon>Agaricineae</taxon>
        <taxon>Psathyrellaceae</taxon>
        <taxon>Ephemerocybe</taxon>
    </lineage>
</organism>
<proteinExistence type="predicted"/>
<dbReference type="OrthoDB" id="3168860at2759"/>
<accession>A0A8H5FA14</accession>
<sequence>MASSSSSTVPSKVVLLHYGDDPFNHKFVDLQGADAFTITKIPSDDPNKIVRLMREDTWAKQYPNAVMGPDKSHFFFGAEERPGVLEYGNNGIRIPMEYLLRAGKKEGSKSRYFRAQSGKEFKWKVISTHRMECQDLKHTTLAVWEVSPTDEENFGRLTLRPAALQMVTEILSTLTLNRMAQALCW</sequence>
<gene>
    <name evidence="1" type="ORF">D9611_013866</name>
</gene>